<evidence type="ECO:0000313" key="1">
    <source>
        <dbReference type="EMBL" id="KAI8679188.1"/>
    </source>
</evidence>
<protein>
    <submittedName>
        <fullName evidence="1">F-box domain-containing protein</fullName>
    </submittedName>
</protein>
<dbReference type="Proteomes" id="UP001065298">
    <property type="component" value="Chromosome 2"/>
</dbReference>
<gene>
    <name evidence="1" type="ORF">NCS57_00195800</name>
</gene>
<evidence type="ECO:0000313" key="2">
    <source>
        <dbReference type="Proteomes" id="UP001065298"/>
    </source>
</evidence>
<dbReference type="EMBL" id="CM046504">
    <property type="protein sequence ID" value="KAI8679188.1"/>
    <property type="molecule type" value="Genomic_DNA"/>
</dbReference>
<proteinExistence type="predicted"/>
<organism evidence="1 2">
    <name type="scientific">Fusarium keratoplasticum</name>
    <dbReference type="NCBI Taxonomy" id="1328300"/>
    <lineage>
        <taxon>Eukaryota</taxon>
        <taxon>Fungi</taxon>
        <taxon>Dikarya</taxon>
        <taxon>Ascomycota</taxon>
        <taxon>Pezizomycotina</taxon>
        <taxon>Sordariomycetes</taxon>
        <taxon>Hypocreomycetidae</taxon>
        <taxon>Hypocreales</taxon>
        <taxon>Nectriaceae</taxon>
        <taxon>Fusarium</taxon>
        <taxon>Fusarium solani species complex</taxon>
    </lineage>
</organism>
<sequence>MENLPPELLRRILLYLIAEWSLVDEIHESVPKTSLAVYATISRKWQSTVEPFTFRYLALNPMRLDVAEAYNYLTPPRLAHLRHVRFEIEFPAHDLHVSTDPEDYDDQIIFTKTIRRVLGLLARVPRRQTSLVSLILLTSPSREHCIPWVGDRPTEKDKVFSGELRKTYLELPADWDRNIEDLSEISLFRVELESRALVFAPASINMMAKFANTLELLPRSIEHFRLEYIREPPKDRTFLPPGIVPPDATSDILSRQLHTFSQRDRLQEFLVDASVDSAILWPESQDPESKPPTWPNMTMFHIELNDVLPSGQWIEMRDPEAEEDRFHGNFDWDDGPESEIPGEEYEKWFPCTYNPIHFERFALATARAASQMPKIRELYITNNSLASMGVGFVTRGLKKSCCLEFTGDPPPEPSEETMDAWRNVVKLHGLEWNVHFAYGANAYYFYTL</sequence>
<accession>A0ACC0R8Q5</accession>
<name>A0ACC0R8Q5_9HYPO</name>
<keyword evidence="2" id="KW-1185">Reference proteome</keyword>
<reference evidence="1" key="1">
    <citation type="submission" date="2022-06" db="EMBL/GenBank/DDBJ databases">
        <title>Fusarium solani species complex genomes reveal bases of compartmentalisation and animal pathogenesis.</title>
        <authorList>
            <person name="Tsai I.J."/>
        </authorList>
    </citation>
    <scope>NUCLEOTIDE SEQUENCE</scope>
    <source>
        <strain evidence="1">Fu6.1</strain>
    </source>
</reference>
<comment type="caution">
    <text evidence="1">The sequence shown here is derived from an EMBL/GenBank/DDBJ whole genome shotgun (WGS) entry which is preliminary data.</text>
</comment>